<dbReference type="PANTHER" id="PTHR37984">
    <property type="entry name" value="PROTEIN CBG26694"/>
    <property type="match status" value="1"/>
</dbReference>
<evidence type="ECO:0000313" key="2">
    <source>
        <dbReference type="EnsemblMetazoa" id="Aqu2.1.27942_001"/>
    </source>
</evidence>
<dbReference type="PANTHER" id="PTHR37984:SF15">
    <property type="entry name" value="INTEGRASE CATALYTIC DOMAIN-CONTAINING PROTEIN"/>
    <property type="match status" value="1"/>
</dbReference>
<dbReference type="PROSITE" id="PS50994">
    <property type="entry name" value="INTEGRASE"/>
    <property type="match status" value="1"/>
</dbReference>
<dbReference type="InterPro" id="IPR050951">
    <property type="entry name" value="Retrovirus_Pol_polyprotein"/>
</dbReference>
<dbReference type="Pfam" id="PF00665">
    <property type="entry name" value="rve"/>
    <property type="match status" value="1"/>
</dbReference>
<accession>A0A1X7UKH3</accession>
<dbReference type="eggNOG" id="KOG0017">
    <property type="taxonomic scope" value="Eukaryota"/>
</dbReference>
<dbReference type="Gene3D" id="3.30.420.10">
    <property type="entry name" value="Ribonuclease H-like superfamily/Ribonuclease H"/>
    <property type="match status" value="1"/>
</dbReference>
<feature type="domain" description="Integrase catalytic" evidence="1">
    <location>
        <begin position="32"/>
        <end position="195"/>
    </location>
</feature>
<reference evidence="2" key="1">
    <citation type="submission" date="2017-05" db="UniProtKB">
        <authorList>
            <consortium name="EnsemblMetazoa"/>
        </authorList>
    </citation>
    <scope>IDENTIFICATION</scope>
</reference>
<dbReference type="SUPFAM" id="SSF53098">
    <property type="entry name" value="Ribonuclease H-like"/>
    <property type="match status" value="1"/>
</dbReference>
<dbReference type="EnsemblMetazoa" id="Aqu2.1.27942_001">
    <property type="protein sequence ID" value="Aqu2.1.27942_001"/>
    <property type="gene ID" value="Aqu2.1.27942"/>
</dbReference>
<dbReference type="InParanoid" id="A0A1X7UKH3"/>
<evidence type="ECO:0000259" key="1">
    <source>
        <dbReference type="PROSITE" id="PS50994"/>
    </source>
</evidence>
<proteinExistence type="predicted"/>
<dbReference type="InterPro" id="IPR001584">
    <property type="entry name" value="Integrase_cat-core"/>
</dbReference>
<dbReference type="InterPro" id="IPR012337">
    <property type="entry name" value="RNaseH-like_sf"/>
</dbReference>
<protein>
    <recommendedName>
        <fullName evidence="1">Integrase catalytic domain-containing protein</fullName>
    </recommendedName>
</protein>
<dbReference type="GO" id="GO:0003676">
    <property type="term" value="F:nucleic acid binding"/>
    <property type="evidence" value="ECO:0007669"/>
    <property type="project" value="InterPro"/>
</dbReference>
<dbReference type="InterPro" id="IPR036397">
    <property type="entry name" value="RNaseH_sf"/>
</dbReference>
<name>A0A1X7UKH3_AMPQE</name>
<sequence length="202" mass="23364">MSTGLHCFGMWSSFVEHVQSARSHKQESRKHLIPLPIIEELFSRVTMDIVGPFHKSRAGFKYVLVLCDYATRYPEAVPLKSIDAEHVAEELIKTFLRMGIPQKILTDQGSNFTYQLLAELYRLLHVKAIRTSPYHPQTACLVERFNQTLKSMLRKTPDKEGKDWDKYIPYPLFAYREVPQSSTGISPFDCCLGEMYGDHWMC</sequence>
<dbReference type="OMA" id="IETASEW"/>
<dbReference type="AlphaFoldDB" id="A0A1X7UKH3"/>
<dbReference type="FunFam" id="3.30.420.10:FF:000032">
    <property type="entry name" value="Retrovirus-related Pol polyprotein from transposon 297-like Protein"/>
    <property type="match status" value="1"/>
</dbReference>
<dbReference type="GO" id="GO:0015074">
    <property type="term" value="P:DNA integration"/>
    <property type="evidence" value="ECO:0007669"/>
    <property type="project" value="InterPro"/>
</dbReference>
<organism evidence="2">
    <name type="scientific">Amphimedon queenslandica</name>
    <name type="common">Sponge</name>
    <dbReference type="NCBI Taxonomy" id="400682"/>
    <lineage>
        <taxon>Eukaryota</taxon>
        <taxon>Metazoa</taxon>
        <taxon>Porifera</taxon>
        <taxon>Demospongiae</taxon>
        <taxon>Heteroscleromorpha</taxon>
        <taxon>Haplosclerida</taxon>
        <taxon>Niphatidae</taxon>
        <taxon>Amphimedon</taxon>
    </lineage>
</organism>